<sequence length="713" mass="80995">MDDYPIQGLLALFVLWGPLFRFIFPLGFGRACTSRMMMRSGAVKPGPTPAEQAEIDRRQAEKKKEREERKKKKEEELKKKTRLEEEEMKRKLKEKWEQEIKDELQTIEEEEEASEEGGERLIRRRAESGETSEVRGEVFIKPLDWYDQYSYSSDKLEETEEERDTFIARLALVTDQRERELMLEEKHTELHSKMLATKRKELDDRKKLQAEGARLHSELQAQREKQAATKEKLALLTETVLHTKQEVAAINRTLQKVETNQLKFENVWNTFLQKSAKDVDLHIQSYINKLDDHLTQTFTPAVIERIVQGSGGGGGGDGDGDGGDGDKKGKGRRREEGAGTNNKIKVKISWTYTGKKEESVLHWMAVVESYVYGQRIPYWDRVLMVTSCMAGDAMSFAISLQKEAGCSSMVEFSQQTHIEDFLKVVRERFEDKNLARRTEMLILNLPDRKWKSTSALKATMDELLQCTEHGLTPAQVLNSFARALPDPVRTQLYPRTKEEGMTYEKFSKIALDHAGFLAEANYCHYWKDLQAGKRWQNRTISGSIPGKDNLLLTFEEGGVESLSWDQIDYGLDEPNKPVAQVGSYAAVVARGGGRQGRGHGRGRGRARGGRGFGTQRGGGEGSHYVGGRGNGPSYGGRGSYSTWGRGRGSWYNKWDKPYPPHPGLPEGEPWKELGITEKVWAERKKADQCLKCGDPDHIVPYCPDYRGAKENSQ</sequence>
<feature type="compositionally biased region" description="Basic and acidic residues" evidence="1">
    <location>
        <begin position="117"/>
        <end position="128"/>
    </location>
</feature>
<reference evidence="3 4" key="1">
    <citation type="journal article" date="2018" name="Cell">
        <title>The Chara Genome: Secondary Complexity and Implications for Plant Terrestrialization.</title>
        <authorList>
            <person name="Nishiyama T."/>
            <person name="Sakayama H."/>
            <person name="Vries J.D."/>
            <person name="Buschmann H."/>
            <person name="Saint-Marcoux D."/>
            <person name="Ullrich K.K."/>
            <person name="Haas F.B."/>
            <person name="Vanderstraeten L."/>
            <person name="Becker D."/>
            <person name="Lang D."/>
            <person name="Vosolsobe S."/>
            <person name="Rombauts S."/>
            <person name="Wilhelmsson P.K.I."/>
            <person name="Janitza P."/>
            <person name="Kern R."/>
            <person name="Heyl A."/>
            <person name="Rumpler F."/>
            <person name="Villalobos L.I.A.C."/>
            <person name="Clay J.M."/>
            <person name="Skokan R."/>
            <person name="Toyoda A."/>
            <person name="Suzuki Y."/>
            <person name="Kagoshima H."/>
            <person name="Schijlen E."/>
            <person name="Tajeshwar N."/>
            <person name="Catarino B."/>
            <person name="Hetherington A.J."/>
            <person name="Saltykova A."/>
            <person name="Bonnot C."/>
            <person name="Breuninger H."/>
            <person name="Symeonidi A."/>
            <person name="Radhakrishnan G.V."/>
            <person name="Van Nieuwerburgh F."/>
            <person name="Deforce D."/>
            <person name="Chang C."/>
            <person name="Karol K.G."/>
            <person name="Hedrich R."/>
            <person name="Ulvskov P."/>
            <person name="Glockner G."/>
            <person name="Delwiche C.F."/>
            <person name="Petrasek J."/>
            <person name="Van de Peer Y."/>
            <person name="Friml J."/>
            <person name="Beilby M."/>
            <person name="Dolan L."/>
            <person name="Kohara Y."/>
            <person name="Sugano S."/>
            <person name="Fujiyama A."/>
            <person name="Delaux P.-M."/>
            <person name="Quint M."/>
            <person name="TheiBen G."/>
            <person name="Hagemann M."/>
            <person name="Harholt J."/>
            <person name="Dunand C."/>
            <person name="Zachgo S."/>
            <person name="Langdale J."/>
            <person name="Maumus F."/>
            <person name="Straeten D.V.D."/>
            <person name="Gould S.B."/>
            <person name="Rensing S.A."/>
        </authorList>
    </citation>
    <scope>NUCLEOTIDE SEQUENCE [LARGE SCALE GENOMIC DNA]</scope>
    <source>
        <strain evidence="3 4">S276</strain>
    </source>
</reference>
<feature type="region of interest" description="Disordered" evidence="1">
    <location>
        <begin position="309"/>
        <end position="338"/>
    </location>
</feature>
<feature type="compositionally biased region" description="Basic and acidic residues" evidence="1">
    <location>
        <begin position="54"/>
        <end position="78"/>
    </location>
</feature>
<evidence type="ECO:0000256" key="1">
    <source>
        <dbReference type="SAM" id="MobiDB-lite"/>
    </source>
</evidence>
<keyword evidence="2" id="KW-0812">Transmembrane</keyword>
<feature type="compositionally biased region" description="Basic residues" evidence="1">
    <location>
        <begin position="596"/>
        <end position="608"/>
    </location>
</feature>
<feature type="region of interest" description="Disordered" evidence="1">
    <location>
        <begin position="591"/>
        <end position="630"/>
    </location>
</feature>
<organism evidence="3 4">
    <name type="scientific">Chara braunii</name>
    <name type="common">Braun's stonewort</name>
    <dbReference type="NCBI Taxonomy" id="69332"/>
    <lineage>
        <taxon>Eukaryota</taxon>
        <taxon>Viridiplantae</taxon>
        <taxon>Streptophyta</taxon>
        <taxon>Charophyceae</taxon>
        <taxon>Charales</taxon>
        <taxon>Characeae</taxon>
        <taxon>Chara</taxon>
    </lineage>
</organism>
<name>A0A388LL41_CHABU</name>
<keyword evidence="2" id="KW-0472">Membrane</keyword>
<evidence type="ECO:0000256" key="2">
    <source>
        <dbReference type="SAM" id="Phobius"/>
    </source>
</evidence>
<feature type="compositionally biased region" description="Gly residues" evidence="1">
    <location>
        <begin position="609"/>
        <end position="630"/>
    </location>
</feature>
<keyword evidence="4" id="KW-1185">Reference proteome</keyword>
<evidence type="ECO:0000313" key="4">
    <source>
        <dbReference type="Proteomes" id="UP000265515"/>
    </source>
</evidence>
<dbReference type="Proteomes" id="UP000265515">
    <property type="component" value="Unassembled WGS sequence"/>
</dbReference>
<protein>
    <submittedName>
        <fullName evidence="3">Uncharacterized protein</fullName>
    </submittedName>
</protein>
<proteinExistence type="predicted"/>
<dbReference type="AlphaFoldDB" id="A0A388LL41"/>
<comment type="caution">
    <text evidence="3">The sequence shown here is derived from an EMBL/GenBank/DDBJ whole genome shotgun (WGS) entry which is preliminary data.</text>
</comment>
<keyword evidence="2" id="KW-1133">Transmembrane helix</keyword>
<feature type="compositionally biased region" description="Basic and acidic residues" evidence="1">
    <location>
        <begin position="324"/>
        <end position="337"/>
    </location>
</feature>
<feature type="region of interest" description="Disordered" evidence="1">
    <location>
        <begin position="40"/>
        <end position="84"/>
    </location>
</feature>
<feature type="transmembrane region" description="Helical" evidence="2">
    <location>
        <begin position="6"/>
        <end position="29"/>
    </location>
</feature>
<feature type="compositionally biased region" description="Acidic residues" evidence="1">
    <location>
        <begin position="105"/>
        <end position="116"/>
    </location>
</feature>
<dbReference type="EMBL" id="BFEA01000425">
    <property type="protein sequence ID" value="GBG83007.1"/>
    <property type="molecule type" value="Genomic_DNA"/>
</dbReference>
<evidence type="ECO:0000313" key="3">
    <source>
        <dbReference type="EMBL" id="GBG83007.1"/>
    </source>
</evidence>
<dbReference type="Gramene" id="GBG83007">
    <property type="protein sequence ID" value="GBG83007"/>
    <property type="gene ID" value="CBR_g36626"/>
</dbReference>
<gene>
    <name evidence="3" type="ORF">CBR_g36626</name>
</gene>
<feature type="region of interest" description="Disordered" evidence="1">
    <location>
        <begin position="104"/>
        <end position="128"/>
    </location>
</feature>
<accession>A0A388LL41</accession>